<protein>
    <submittedName>
        <fullName evidence="6">Uncharacterized protein</fullName>
    </submittedName>
</protein>
<evidence type="ECO:0000256" key="1">
    <source>
        <dbReference type="ARBA" id="ARBA00004123"/>
    </source>
</evidence>
<dbReference type="GO" id="GO:0003713">
    <property type="term" value="F:transcription coactivator activity"/>
    <property type="evidence" value="ECO:0007669"/>
    <property type="project" value="TreeGrafter"/>
</dbReference>
<comment type="similarity">
    <text evidence="2">Belongs to the TAF6 family.</text>
</comment>
<dbReference type="GO" id="GO:0005669">
    <property type="term" value="C:transcription factor TFIID complex"/>
    <property type="evidence" value="ECO:0007669"/>
    <property type="project" value="InterPro"/>
</dbReference>
<proteinExistence type="inferred from homology"/>
<keyword evidence="4" id="KW-0804">Transcription</keyword>
<reference evidence="6" key="1">
    <citation type="submission" date="2014-12" db="EMBL/GenBank/DDBJ databases">
        <title>Insight into the proteome of Arion vulgaris.</title>
        <authorList>
            <person name="Aradska J."/>
            <person name="Bulat T."/>
            <person name="Smidak R."/>
            <person name="Sarate P."/>
            <person name="Gangsoo J."/>
            <person name="Sialana F."/>
            <person name="Bilban M."/>
            <person name="Lubec G."/>
        </authorList>
    </citation>
    <scope>NUCLEOTIDE SEQUENCE</scope>
    <source>
        <tissue evidence="6">Skin</tissue>
    </source>
</reference>
<dbReference type="GO" id="GO:0046695">
    <property type="term" value="C:SLIK (SAGA-like) complex"/>
    <property type="evidence" value="ECO:0007669"/>
    <property type="project" value="InterPro"/>
</dbReference>
<comment type="subcellular location">
    <subcellularLocation>
        <location evidence="1">Nucleus</location>
    </subcellularLocation>
</comment>
<dbReference type="InterPro" id="IPR037796">
    <property type="entry name" value="TAF6"/>
</dbReference>
<dbReference type="GO" id="GO:0051123">
    <property type="term" value="P:RNA polymerase II preinitiation complex assembly"/>
    <property type="evidence" value="ECO:0007669"/>
    <property type="project" value="TreeGrafter"/>
</dbReference>
<evidence type="ECO:0000256" key="3">
    <source>
        <dbReference type="ARBA" id="ARBA00023015"/>
    </source>
</evidence>
<keyword evidence="5" id="KW-0539">Nucleus</keyword>
<dbReference type="EMBL" id="HACG01019526">
    <property type="protein sequence ID" value="CEK66391.1"/>
    <property type="molecule type" value="Transcribed_RNA"/>
</dbReference>
<gene>
    <name evidence="6" type="primary">ORF58548</name>
</gene>
<dbReference type="PANTHER" id="PTHR10221">
    <property type="entry name" value="TRANSCRIPTION INITIATION FACTOR TFIID SUBUNIT 6"/>
    <property type="match status" value="1"/>
</dbReference>
<evidence type="ECO:0000256" key="5">
    <source>
        <dbReference type="ARBA" id="ARBA00023242"/>
    </source>
</evidence>
<evidence type="ECO:0000313" key="6">
    <source>
        <dbReference type="EMBL" id="CEK66391.1"/>
    </source>
</evidence>
<name>A0A0B6ZEV7_9EUPU</name>
<evidence type="ECO:0000256" key="2">
    <source>
        <dbReference type="ARBA" id="ARBA00007688"/>
    </source>
</evidence>
<organism evidence="6">
    <name type="scientific">Arion vulgaris</name>
    <dbReference type="NCBI Taxonomy" id="1028688"/>
    <lineage>
        <taxon>Eukaryota</taxon>
        <taxon>Metazoa</taxon>
        <taxon>Spiralia</taxon>
        <taxon>Lophotrochozoa</taxon>
        <taxon>Mollusca</taxon>
        <taxon>Gastropoda</taxon>
        <taxon>Heterobranchia</taxon>
        <taxon>Euthyneura</taxon>
        <taxon>Panpulmonata</taxon>
        <taxon>Eupulmonata</taxon>
        <taxon>Stylommatophora</taxon>
        <taxon>Helicina</taxon>
        <taxon>Arionoidea</taxon>
        <taxon>Arionidae</taxon>
        <taxon>Arion</taxon>
    </lineage>
</organism>
<dbReference type="GO" id="GO:0000124">
    <property type="term" value="C:SAGA complex"/>
    <property type="evidence" value="ECO:0007669"/>
    <property type="project" value="InterPro"/>
</dbReference>
<dbReference type="PANTHER" id="PTHR10221:SF9">
    <property type="entry name" value="TRANSCRIPTION INITIATION FACTOR TFIID SUBUNIT 6"/>
    <property type="match status" value="1"/>
</dbReference>
<evidence type="ECO:0000256" key="4">
    <source>
        <dbReference type="ARBA" id="ARBA00023163"/>
    </source>
</evidence>
<accession>A0A0B6ZEV7</accession>
<dbReference type="GO" id="GO:0016251">
    <property type="term" value="F:RNA polymerase II general transcription initiation factor activity"/>
    <property type="evidence" value="ECO:0007669"/>
    <property type="project" value="InterPro"/>
</dbReference>
<keyword evidence="3" id="KW-0805">Transcription regulation</keyword>
<dbReference type="AlphaFoldDB" id="A0A0B6ZEV7"/>
<sequence length="76" mass="8568">MKNVEPIYGNTNRDGYIPFRHASGGGREIFFTEEKEVDLQVIVGDPLPRIPCEVSLKALAVYRWCSASFTRESTTC</sequence>